<dbReference type="EMBL" id="RWGY01000011">
    <property type="protein sequence ID" value="TVU33337.1"/>
    <property type="molecule type" value="Genomic_DNA"/>
</dbReference>
<keyword evidence="3" id="KW-1185">Reference proteome</keyword>
<proteinExistence type="predicted"/>
<dbReference type="AlphaFoldDB" id="A0A5J9VD56"/>
<protein>
    <submittedName>
        <fullName evidence="2">Uncharacterized protein</fullName>
    </submittedName>
</protein>
<evidence type="ECO:0000313" key="2">
    <source>
        <dbReference type="EMBL" id="TVU33337.1"/>
    </source>
</evidence>
<dbReference type="Gramene" id="TVU33337">
    <property type="protein sequence ID" value="TVU33337"/>
    <property type="gene ID" value="EJB05_25148"/>
</dbReference>
<evidence type="ECO:0000313" key="3">
    <source>
        <dbReference type="Proteomes" id="UP000324897"/>
    </source>
</evidence>
<comment type="caution">
    <text evidence="2">The sequence shown here is derived from an EMBL/GenBank/DDBJ whole genome shotgun (WGS) entry which is preliminary data.</text>
</comment>
<organism evidence="2 3">
    <name type="scientific">Eragrostis curvula</name>
    <name type="common">weeping love grass</name>
    <dbReference type="NCBI Taxonomy" id="38414"/>
    <lineage>
        <taxon>Eukaryota</taxon>
        <taxon>Viridiplantae</taxon>
        <taxon>Streptophyta</taxon>
        <taxon>Embryophyta</taxon>
        <taxon>Tracheophyta</taxon>
        <taxon>Spermatophyta</taxon>
        <taxon>Magnoliopsida</taxon>
        <taxon>Liliopsida</taxon>
        <taxon>Poales</taxon>
        <taxon>Poaceae</taxon>
        <taxon>PACMAD clade</taxon>
        <taxon>Chloridoideae</taxon>
        <taxon>Eragrostideae</taxon>
        <taxon>Eragrostidinae</taxon>
        <taxon>Eragrostis</taxon>
    </lineage>
</organism>
<feature type="region of interest" description="Disordered" evidence="1">
    <location>
        <begin position="58"/>
        <end position="82"/>
    </location>
</feature>
<evidence type="ECO:0000256" key="1">
    <source>
        <dbReference type="SAM" id="MobiDB-lite"/>
    </source>
</evidence>
<sequence length="104" mass="11944">VFFAKTQTNLRHAPLVEDETKSRFSVKALIEYPNYAHPKAFLSRSLCSAPFLPVPASHRTTTASRFPPPSASPRLGRRRRRDPRRLCRLRRIEICSHLVGYSQV</sequence>
<name>A0A5J9VD56_9POAL</name>
<reference evidence="2 3" key="1">
    <citation type="journal article" date="2019" name="Sci. Rep.">
        <title>A high-quality genome of Eragrostis curvula grass provides insights into Poaceae evolution and supports new strategies to enhance forage quality.</title>
        <authorList>
            <person name="Carballo J."/>
            <person name="Santos B.A.C.M."/>
            <person name="Zappacosta D."/>
            <person name="Garbus I."/>
            <person name="Selva J.P."/>
            <person name="Gallo C.A."/>
            <person name="Diaz A."/>
            <person name="Albertini E."/>
            <person name="Caccamo M."/>
            <person name="Echenique V."/>
        </authorList>
    </citation>
    <scope>NUCLEOTIDE SEQUENCE [LARGE SCALE GENOMIC DNA]</scope>
    <source>
        <strain evidence="3">cv. Victoria</strain>
        <tissue evidence="2">Leaf</tissue>
    </source>
</reference>
<feature type="non-terminal residue" evidence="2">
    <location>
        <position position="1"/>
    </location>
</feature>
<dbReference type="Proteomes" id="UP000324897">
    <property type="component" value="Chromosome 1"/>
</dbReference>
<gene>
    <name evidence="2" type="ORF">EJB05_25148</name>
</gene>
<accession>A0A5J9VD56</accession>